<feature type="domain" description="Secretin/TonB short N-terminal" evidence="12">
    <location>
        <begin position="209"/>
        <end position="257"/>
    </location>
</feature>
<dbReference type="Pfam" id="PF03958">
    <property type="entry name" value="Secretin_N"/>
    <property type="match status" value="1"/>
</dbReference>
<evidence type="ECO:0000256" key="7">
    <source>
        <dbReference type="RuleBase" id="RU004003"/>
    </source>
</evidence>
<dbReference type="Pfam" id="PF21305">
    <property type="entry name" value="type_II_gspD_N0"/>
    <property type="match status" value="1"/>
</dbReference>
<protein>
    <recommendedName>
        <fullName evidence="12">Secretin/TonB short N-terminal domain-containing protein</fullName>
    </recommendedName>
</protein>
<keyword evidence="9" id="KW-0175">Coiled coil</keyword>
<evidence type="ECO:0000313" key="13">
    <source>
        <dbReference type="EMBL" id="AKQ03032.1"/>
    </source>
</evidence>
<dbReference type="InterPro" id="IPR049371">
    <property type="entry name" value="GspD-like_N0"/>
</dbReference>
<evidence type="ECO:0000256" key="3">
    <source>
        <dbReference type="ARBA" id="ARBA00022692"/>
    </source>
</evidence>
<dbReference type="InterPro" id="IPR051808">
    <property type="entry name" value="Type_IV_pilus_biogenesis"/>
</dbReference>
<dbReference type="InterPro" id="IPR004846">
    <property type="entry name" value="T2SS/T3SS_dom"/>
</dbReference>
<feature type="compositionally biased region" description="Low complexity" evidence="10">
    <location>
        <begin position="143"/>
        <end position="177"/>
    </location>
</feature>
<evidence type="ECO:0000256" key="9">
    <source>
        <dbReference type="SAM" id="Coils"/>
    </source>
</evidence>
<evidence type="ECO:0000256" key="2">
    <source>
        <dbReference type="ARBA" id="ARBA00022448"/>
    </source>
</evidence>
<dbReference type="InterPro" id="IPR011662">
    <property type="entry name" value="Secretin/TonB_short_N"/>
</dbReference>
<dbReference type="Gene3D" id="3.30.1370.120">
    <property type="match status" value="1"/>
</dbReference>
<keyword evidence="4 11" id="KW-0732">Signal</keyword>
<dbReference type="PANTHER" id="PTHR30604">
    <property type="entry name" value="PROTEIN TRANSPORT PROTEIN HOFQ"/>
    <property type="match status" value="1"/>
</dbReference>
<dbReference type="PRINTS" id="PR01032">
    <property type="entry name" value="PHAGEIV"/>
</dbReference>
<dbReference type="GO" id="GO:0009279">
    <property type="term" value="C:cell outer membrane"/>
    <property type="evidence" value="ECO:0007669"/>
    <property type="project" value="UniProtKB-SubCell"/>
</dbReference>
<dbReference type="InterPro" id="IPR001775">
    <property type="entry name" value="GspD/PilQ"/>
</dbReference>
<sequence>MKALRRIPGLLLASSVALALAAPAATAQAQTEPARLSDVTVSSQPDAVTVFVKTSREPRYNAELIDGPVRLVVDLADTVYSWRKTPLPVGVGPLRQIRGSQWRKGISRVVFDMTRKTGYAIREEADGLAIVIPTASAAEAPRVSRAAAEPTATAPAPAAASAPEPAAPVQVAQATPQVAPPGGPRMISFDFKDADVVNLLRILAAESGRNIVIGDDVKGKMSISLRNVPWELALDTVLETRGLRKVEKDGVLRIVSNEQLLKEREASQRLAEAKLKAENELRTKAAEAALKEQEAIDKKRASEAAVAELRARGPLQEETIRLSYADPEELAKTLQGILGIPPEGVQAQIAPPMYSPSQGPPNPELRPVPSLLTSTPPPPPAAPAAAPSAEVLAKGITIRAHRPTNSIFIRHYEADLARIKKLIREKFDIPLPQVKIEARMEILDRTDLFAIGVRWGGGGIAVMDKATLVGTGFTSATTGMAPVGLGTLANPNLTLTSALPVTAATGLSTGGNLVNLPIGSLLGGAATSGVGGFSFGIIGSRMNVNLALEALKSEGKTRTLARPEVITVENNKATISLGEEIPYATVSSAGTQIQFKEALLKLDVTPTVIREANNVNKIKMKVLVENNSRSNTTVDLGTSAGSPPVINRRKAETEVLIREGERLVIGGVTNNADDEETRKVPVFGDIPFLGWLFKQKATRFVGRELVIFLTPTILNNELAKQGSPPAAPKK</sequence>
<evidence type="ECO:0000256" key="4">
    <source>
        <dbReference type="ARBA" id="ARBA00022729"/>
    </source>
</evidence>
<dbReference type="EMBL" id="KT007007">
    <property type="protein sequence ID" value="AKQ03032.1"/>
    <property type="molecule type" value="Genomic_DNA"/>
</dbReference>
<feature type="region of interest" description="Disordered" evidence="10">
    <location>
        <begin position="353"/>
        <end position="385"/>
    </location>
</feature>
<reference evidence="13" key="1">
    <citation type="journal article" date="2015" name="ISME J.">
        <title>Aquifer environment selects for microbial species cohorts in sediment and groundwater.</title>
        <authorList>
            <person name="Hug L.A."/>
            <person name="Thomas B.C."/>
            <person name="Brown C.T."/>
            <person name="Frischkorn K.R."/>
            <person name="Williams K.H."/>
            <person name="Tringe S.G."/>
            <person name="Banfield J.F."/>
        </authorList>
    </citation>
    <scope>NUCLEOTIDE SEQUENCE</scope>
</reference>
<dbReference type="Gene3D" id="3.30.1370.130">
    <property type="match status" value="1"/>
</dbReference>
<dbReference type="GO" id="GO:0009306">
    <property type="term" value="P:protein secretion"/>
    <property type="evidence" value="ECO:0007669"/>
    <property type="project" value="InterPro"/>
</dbReference>
<dbReference type="InterPro" id="IPR038591">
    <property type="entry name" value="NolW-like_sf"/>
</dbReference>
<dbReference type="Pfam" id="PF00263">
    <property type="entry name" value="Secretin"/>
    <property type="match status" value="1"/>
</dbReference>
<dbReference type="Pfam" id="PF11741">
    <property type="entry name" value="AMIN"/>
    <property type="match status" value="1"/>
</dbReference>
<dbReference type="Gene3D" id="2.60.40.3500">
    <property type="match status" value="1"/>
</dbReference>
<comment type="subcellular location">
    <subcellularLocation>
        <location evidence="8">Cell outer membrane</location>
    </subcellularLocation>
    <subcellularLocation>
        <location evidence="1">Membrane</location>
    </subcellularLocation>
</comment>
<accession>A0A0H4T986</accession>
<feature type="coiled-coil region" evidence="9">
    <location>
        <begin position="263"/>
        <end position="294"/>
    </location>
</feature>
<keyword evidence="3" id="KW-0812">Transmembrane</keyword>
<evidence type="ECO:0000256" key="10">
    <source>
        <dbReference type="SAM" id="MobiDB-lite"/>
    </source>
</evidence>
<evidence type="ECO:0000256" key="1">
    <source>
        <dbReference type="ARBA" id="ARBA00004370"/>
    </source>
</evidence>
<evidence type="ECO:0000259" key="12">
    <source>
        <dbReference type="SMART" id="SM00965"/>
    </source>
</evidence>
<organism evidence="13">
    <name type="scientific">uncultured bacterium Rifle_16ft_4_minimus_37862</name>
    <dbReference type="NCBI Taxonomy" id="1665157"/>
    <lineage>
        <taxon>Bacteria</taxon>
        <taxon>environmental samples</taxon>
    </lineage>
</organism>
<keyword evidence="6" id="KW-0998">Cell outer membrane</keyword>
<evidence type="ECO:0000256" key="5">
    <source>
        <dbReference type="ARBA" id="ARBA00023136"/>
    </source>
</evidence>
<evidence type="ECO:0000256" key="11">
    <source>
        <dbReference type="SAM" id="SignalP"/>
    </source>
</evidence>
<dbReference type="InterPro" id="IPR005644">
    <property type="entry name" value="NolW-like"/>
</dbReference>
<feature type="signal peptide" evidence="11">
    <location>
        <begin position="1"/>
        <end position="29"/>
    </location>
</feature>
<keyword evidence="2 8" id="KW-0813">Transport</keyword>
<evidence type="ECO:0000256" key="6">
    <source>
        <dbReference type="ARBA" id="ARBA00023237"/>
    </source>
</evidence>
<dbReference type="SMART" id="SM00965">
    <property type="entry name" value="STN"/>
    <property type="match status" value="1"/>
</dbReference>
<feature type="region of interest" description="Disordered" evidence="10">
    <location>
        <begin position="143"/>
        <end position="179"/>
    </location>
</feature>
<feature type="chain" id="PRO_5005209901" description="Secretin/TonB short N-terminal domain-containing protein" evidence="11">
    <location>
        <begin position="30"/>
        <end position="730"/>
    </location>
</feature>
<name>A0A0H4T986_9BACT</name>
<comment type="similarity">
    <text evidence="7">Belongs to the bacterial secretin family.</text>
</comment>
<keyword evidence="5" id="KW-0472">Membrane</keyword>
<dbReference type="PANTHER" id="PTHR30604:SF1">
    <property type="entry name" value="DNA UTILIZATION PROTEIN HOFQ"/>
    <property type="match status" value="1"/>
</dbReference>
<proteinExistence type="inferred from homology"/>
<evidence type="ECO:0000256" key="8">
    <source>
        <dbReference type="RuleBase" id="RU004004"/>
    </source>
</evidence>
<dbReference type="PRINTS" id="PR00811">
    <property type="entry name" value="BCTERIALGSPD"/>
</dbReference>
<dbReference type="AlphaFoldDB" id="A0A0H4T986"/>
<dbReference type="InterPro" id="IPR021731">
    <property type="entry name" value="AMIN_dom"/>
</dbReference>